<dbReference type="RefSeq" id="WP_309905349.1">
    <property type="nucleotide sequence ID" value="NZ_JAVDRF010000011.1"/>
</dbReference>
<comment type="similarity">
    <text evidence="1">Belongs to the NipSnap family.</text>
</comment>
<organism evidence="3 4">
    <name type="scientific">Variovorax soli</name>
    <dbReference type="NCBI Taxonomy" id="376815"/>
    <lineage>
        <taxon>Bacteria</taxon>
        <taxon>Pseudomonadati</taxon>
        <taxon>Pseudomonadota</taxon>
        <taxon>Betaproteobacteria</taxon>
        <taxon>Burkholderiales</taxon>
        <taxon>Comamonadaceae</taxon>
        <taxon>Variovorax</taxon>
    </lineage>
</organism>
<dbReference type="EMBL" id="JAVDRF010000011">
    <property type="protein sequence ID" value="MDR6538496.1"/>
    <property type="molecule type" value="Genomic_DNA"/>
</dbReference>
<name>A0ABU1NKJ2_9BURK</name>
<dbReference type="PANTHER" id="PTHR21017:SF17">
    <property type="entry name" value="PROTEIN NIPSNAP"/>
    <property type="match status" value="1"/>
</dbReference>
<proteinExistence type="inferred from homology"/>
<dbReference type="InterPro" id="IPR012577">
    <property type="entry name" value="NIPSNAP"/>
</dbReference>
<evidence type="ECO:0000256" key="1">
    <source>
        <dbReference type="ARBA" id="ARBA00005291"/>
    </source>
</evidence>
<gene>
    <name evidence="3" type="ORF">J2739_004289</name>
</gene>
<feature type="domain" description="NIPSNAP" evidence="2">
    <location>
        <begin position="3"/>
        <end position="101"/>
    </location>
</feature>
<protein>
    <recommendedName>
        <fullName evidence="2">NIPSNAP domain-containing protein</fullName>
    </recommendedName>
</protein>
<dbReference type="PANTHER" id="PTHR21017">
    <property type="entry name" value="NIPSNAP-RELATED"/>
    <property type="match status" value="1"/>
</dbReference>
<dbReference type="Proteomes" id="UP001184230">
    <property type="component" value="Unassembled WGS sequence"/>
</dbReference>
<dbReference type="InterPro" id="IPR051557">
    <property type="entry name" value="NipSnap_domain"/>
</dbReference>
<reference evidence="3 4" key="1">
    <citation type="submission" date="2023-07" db="EMBL/GenBank/DDBJ databases">
        <title>Sorghum-associated microbial communities from plants grown in Nebraska, USA.</title>
        <authorList>
            <person name="Schachtman D."/>
        </authorList>
    </citation>
    <scope>NUCLEOTIDE SEQUENCE [LARGE SCALE GENOMIC DNA]</scope>
    <source>
        <strain evidence="3 4">DS1781</strain>
    </source>
</reference>
<sequence length="234" mass="26540">MIYELRLYSVAPGRMADVHTRFNEHFPALFARHGVDCVARWNAVAGPDAPRFVYLMAYRDYAHREAVWASFYADAEWWRIRAETNAGHEMVERHDLFFMKPNVAWSIEDDRATAVRGLHELVQQQIAPGQNANASVFLQQTWLPLVREAGARVLAVWDMASGAGMQKIVLLYAWQDAAKWHAGRQALDCNETLRAAFAEQRKQHGTTFFQRAEVNLLDPAPGMTIRAGLGRSAD</sequence>
<evidence type="ECO:0000259" key="2">
    <source>
        <dbReference type="Pfam" id="PF07978"/>
    </source>
</evidence>
<dbReference type="SUPFAM" id="SSF54909">
    <property type="entry name" value="Dimeric alpha+beta barrel"/>
    <property type="match status" value="2"/>
</dbReference>
<accession>A0ABU1NKJ2</accession>
<comment type="caution">
    <text evidence="3">The sequence shown here is derived from an EMBL/GenBank/DDBJ whole genome shotgun (WGS) entry which is preliminary data.</text>
</comment>
<keyword evidence="4" id="KW-1185">Reference proteome</keyword>
<evidence type="ECO:0000313" key="3">
    <source>
        <dbReference type="EMBL" id="MDR6538496.1"/>
    </source>
</evidence>
<dbReference type="Gene3D" id="3.30.70.100">
    <property type="match status" value="2"/>
</dbReference>
<evidence type="ECO:0000313" key="4">
    <source>
        <dbReference type="Proteomes" id="UP001184230"/>
    </source>
</evidence>
<dbReference type="InterPro" id="IPR011008">
    <property type="entry name" value="Dimeric_a/b-barrel"/>
</dbReference>
<dbReference type="Pfam" id="PF07978">
    <property type="entry name" value="NIPSNAP"/>
    <property type="match status" value="1"/>
</dbReference>